<dbReference type="KEGG" id="dvn:HQ394_17535"/>
<dbReference type="AlphaFoldDB" id="A0A7H1N501"/>
<keyword evidence="1" id="KW-1133">Transmembrane helix</keyword>
<keyword evidence="1" id="KW-0472">Membrane</keyword>
<keyword evidence="1" id="KW-0812">Transmembrane</keyword>
<evidence type="ECO:0000313" key="2">
    <source>
        <dbReference type="EMBL" id="QNT70787.1"/>
    </source>
</evidence>
<proteinExistence type="predicted"/>
<accession>A0A7H1N501</accession>
<dbReference type="EMBL" id="CP053923">
    <property type="protein sequence ID" value="QNT70787.1"/>
    <property type="molecule type" value="Genomic_DNA"/>
</dbReference>
<sequence length="105" mass="11044">MQAVKALVIGLGVLLASGIALLVYGISQKASDPQYKMFRGKSPAAAPIATFGEARIPLPVDCTVAEMKPDGAHLYLRIGPAGPCERIIIIDTQTGQATGSIWLRP</sequence>
<keyword evidence="3" id="KW-1185">Reference proteome</keyword>
<evidence type="ECO:0000313" key="3">
    <source>
        <dbReference type="Proteomes" id="UP000516369"/>
    </source>
</evidence>
<name>A0A7H1N501_9PROT</name>
<dbReference type="RefSeq" id="WP_190261254.1">
    <property type="nucleotide sequence ID" value="NZ_CP053923.1"/>
</dbReference>
<feature type="transmembrane region" description="Helical" evidence="1">
    <location>
        <begin position="6"/>
        <end position="27"/>
    </location>
</feature>
<protein>
    <submittedName>
        <fullName evidence="2">Uncharacterized protein</fullName>
    </submittedName>
</protein>
<evidence type="ECO:0000256" key="1">
    <source>
        <dbReference type="SAM" id="Phobius"/>
    </source>
</evidence>
<organism evidence="2 3">
    <name type="scientific">Defluviicoccus vanus</name>
    <dbReference type="NCBI Taxonomy" id="111831"/>
    <lineage>
        <taxon>Bacteria</taxon>
        <taxon>Pseudomonadati</taxon>
        <taxon>Pseudomonadota</taxon>
        <taxon>Alphaproteobacteria</taxon>
        <taxon>Rhodospirillales</taxon>
        <taxon>Rhodospirillaceae</taxon>
        <taxon>Defluviicoccus</taxon>
    </lineage>
</organism>
<reference evidence="2 3" key="1">
    <citation type="submission" date="2020-05" db="EMBL/GenBank/DDBJ databases">
        <title>Complete closed genome sequence of Defluviicoccus vanus.</title>
        <authorList>
            <person name="Bessarab I."/>
            <person name="Arumugam K."/>
            <person name="Maszenan A.M."/>
            <person name="Seviour R.J."/>
            <person name="Williams R.B."/>
        </authorList>
    </citation>
    <scope>NUCLEOTIDE SEQUENCE [LARGE SCALE GENOMIC DNA]</scope>
    <source>
        <strain evidence="2 3">Ben 114</strain>
    </source>
</reference>
<gene>
    <name evidence="2" type="ORF">HQ394_17535</name>
</gene>
<dbReference type="Proteomes" id="UP000516369">
    <property type="component" value="Chromosome"/>
</dbReference>